<dbReference type="SUPFAM" id="SSF53850">
    <property type="entry name" value="Periplasmic binding protein-like II"/>
    <property type="match status" value="1"/>
</dbReference>
<dbReference type="PANTHER" id="PTHR42928">
    <property type="entry name" value="TRICARBOXYLATE-BINDING PROTEIN"/>
    <property type="match status" value="1"/>
</dbReference>
<keyword evidence="4" id="KW-1185">Reference proteome</keyword>
<proteinExistence type="inferred from homology"/>
<dbReference type="InterPro" id="IPR005064">
    <property type="entry name" value="BUG"/>
</dbReference>
<reference evidence="3 4" key="1">
    <citation type="submission" date="2020-06" db="EMBL/GenBank/DDBJ databases">
        <title>Acidovorax antarctica sp. nov., isolated from Corinth ice sheet soil, Antarctic Fields Peninsula.</title>
        <authorList>
            <person name="Xu Q."/>
            <person name="Peng F."/>
        </authorList>
    </citation>
    <scope>NUCLEOTIDE SEQUENCE [LARGE SCALE GENOMIC DNA]</scope>
    <source>
        <strain evidence="3 4">16-35-5</strain>
    </source>
</reference>
<evidence type="ECO:0000256" key="2">
    <source>
        <dbReference type="SAM" id="SignalP"/>
    </source>
</evidence>
<dbReference type="KEGG" id="aant:HUK68_08675"/>
<dbReference type="Pfam" id="PF03401">
    <property type="entry name" value="TctC"/>
    <property type="match status" value="1"/>
</dbReference>
<sequence length="323" mass="33731">MNLTRRSLLGALAASPLALQAQPAWPTAKPIKMVVGYAPGGSVDLACRATADFLASRLAGAIVTVENMSGAAGVIAAQRVSQSPADGFTLMVGSSNEFCATAHVNPAQKYDPVQGFTHLGMVSESPVLFVASPKLGVKNMDEFLALVKKHPGKYSYGSSGVGSTLHFAGELLKKRGGLFMSHIPYRGTAPLLTDLVGGNLDFAMITTTAANPFVANARLVALGVTSARRSPAAPNVPAIAEHPALSGYELTGWLSLAAPRGLPPETAEKLRAGLRAALQDAAYRRRLEDGGLVPASGNEDIAAIIQKDGRKYAELVKFANIKD</sequence>
<dbReference type="EMBL" id="CP054840">
    <property type="protein sequence ID" value="QKV52955.1"/>
    <property type="molecule type" value="Genomic_DNA"/>
</dbReference>
<name>A0A6N1X590_9BURK</name>
<evidence type="ECO:0000256" key="1">
    <source>
        <dbReference type="ARBA" id="ARBA00006987"/>
    </source>
</evidence>
<accession>A0A6N1X590</accession>
<dbReference type="CDD" id="cd07012">
    <property type="entry name" value="PBP2_Bug_TTT"/>
    <property type="match status" value="1"/>
</dbReference>
<keyword evidence="2" id="KW-0732">Signal</keyword>
<dbReference type="Gene3D" id="3.40.190.10">
    <property type="entry name" value="Periplasmic binding protein-like II"/>
    <property type="match status" value="1"/>
</dbReference>
<gene>
    <name evidence="3" type="ORF">HUK68_08675</name>
</gene>
<feature type="signal peptide" evidence="2">
    <location>
        <begin position="1"/>
        <end position="21"/>
    </location>
</feature>
<dbReference type="PIRSF" id="PIRSF017082">
    <property type="entry name" value="YflP"/>
    <property type="match status" value="1"/>
</dbReference>
<dbReference type="PROSITE" id="PS51318">
    <property type="entry name" value="TAT"/>
    <property type="match status" value="1"/>
</dbReference>
<evidence type="ECO:0000313" key="3">
    <source>
        <dbReference type="EMBL" id="QKV52955.1"/>
    </source>
</evidence>
<dbReference type="Proteomes" id="UP000509579">
    <property type="component" value="Chromosome"/>
</dbReference>
<feature type="chain" id="PRO_5026736659" evidence="2">
    <location>
        <begin position="22"/>
        <end position="323"/>
    </location>
</feature>
<protein>
    <submittedName>
        <fullName evidence="3">Tripartite tricarboxylate transporter substrate binding protein</fullName>
    </submittedName>
</protein>
<dbReference type="AlphaFoldDB" id="A0A6N1X590"/>
<comment type="similarity">
    <text evidence="1">Belongs to the UPF0065 (bug) family.</text>
</comment>
<dbReference type="Gene3D" id="3.40.190.150">
    <property type="entry name" value="Bordetella uptake gene, domain 1"/>
    <property type="match status" value="1"/>
</dbReference>
<dbReference type="RefSeq" id="WP_175503833.1">
    <property type="nucleotide sequence ID" value="NZ_CAURQT010000017.1"/>
</dbReference>
<organism evidence="3 4">
    <name type="scientific">Comamonas antarctica</name>
    <dbReference type="NCBI Taxonomy" id="2743470"/>
    <lineage>
        <taxon>Bacteria</taxon>
        <taxon>Pseudomonadati</taxon>
        <taxon>Pseudomonadota</taxon>
        <taxon>Betaproteobacteria</taxon>
        <taxon>Burkholderiales</taxon>
        <taxon>Comamonadaceae</taxon>
        <taxon>Comamonas</taxon>
    </lineage>
</organism>
<dbReference type="InterPro" id="IPR042100">
    <property type="entry name" value="Bug_dom1"/>
</dbReference>
<dbReference type="InterPro" id="IPR006311">
    <property type="entry name" value="TAT_signal"/>
</dbReference>
<dbReference type="PANTHER" id="PTHR42928:SF5">
    <property type="entry name" value="BLR1237 PROTEIN"/>
    <property type="match status" value="1"/>
</dbReference>
<evidence type="ECO:0000313" key="4">
    <source>
        <dbReference type="Proteomes" id="UP000509579"/>
    </source>
</evidence>